<evidence type="ECO:0000313" key="3">
    <source>
        <dbReference type="EMBL" id="KEY74756.1"/>
    </source>
</evidence>
<dbReference type="Proteomes" id="UP000028045">
    <property type="component" value="Unassembled WGS sequence"/>
</dbReference>
<dbReference type="CDD" id="cd03884">
    <property type="entry name" value="M20_bAS"/>
    <property type="match status" value="1"/>
</dbReference>
<dbReference type="HOGENOM" id="CLU_024588_2_0_1"/>
<dbReference type="Gene3D" id="3.40.630.10">
    <property type="entry name" value="Zn peptidases"/>
    <property type="match status" value="1"/>
</dbReference>
<evidence type="ECO:0000313" key="4">
    <source>
        <dbReference type="Proteomes" id="UP000028045"/>
    </source>
</evidence>
<dbReference type="AlphaFoldDB" id="A0A084BB27"/>
<accession>A0A084BB27</accession>
<dbReference type="OrthoDB" id="4676at2759"/>
<dbReference type="PANTHER" id="PTHR32494">
    <property type="entry name" value="ALLANTOATE DEIMINASE-RELATED"/>
    <property type="match status" value="1"/>
</dbReference>
<evidence type="ECO:0000256" key="1">
    <source>
        <dbReference type="ARBA" id="ARBA00006247"/>
    </source>
</evidence>
<dbReference type="Gene3D" id="3.30.70.360">
    <property type="match status" value="1"/>
</dbReference>
<dbReference type="SUPFAM" id="SSF55031">
    <property type="entry name" value="Bacterial exopeptidase dimerisation domain"/>
    <property type="match status" value="1"/>
</dbReference>
<keyword evidence="2" id="KW-0378">Hydrolase</keyword>
<dbReference type="SUPFAM" id="SSF53187">
    <property type="entry name" value="Zn-dependent exopeptidases"/>
    <property type="match status" value="1"/>
</dbReference>
<dbReference type="Pfam" id="PF01546">
    <property type="entry name" value="Peptidase_M20"/>
    <property type="match status" value="1"/>
</dbReference>
<dbReference type="NCBIfam" id="TIGR01879">
    <property type="entry name" value="hydantase"/>
    <property type="match status" value="1"/>
</dbReference>
<dbReference type="NCBIfam" id="NF006769">
    <property type="entry name" value="PRK09290.1-3"/>
    <property type="match status" value="1"/>
</dbReference>
<dbReference type="GO" id="GO:0016813">
    <property type="term" value="F:hydrolase activity, acting on carbon-nitrogen (but not peptide) bonds, in linear amidines"/>
    <property type="evidence" value="ECO:0007669"/>
    <property type="project" value="InterPro"/>
</dbReference>
<gene>
    <name evidence="3" type="ORF">S7711_06658</name>
</gene>
<dbReference type="InterPro" id="IPR010158">
    <property type="entry name" value="Amidase_Cbmase"/>
</dbReference>
<dbReference type="InterPro" id="IPR036264">
    <property type="entry name" value="Bact_exopeptidase_dim_dom"/>
</dbReference>
<organism evidence="3 4">
    <name type="scientific">Stachybotrys chartarum (strain CBS 109288 / IBT 7711)</name>
    <name type="common">Toxic black mold</name>
    <name type="synonym">Stilbospora chartarum</name>
    <dbReference type="NCBI Taxonomy" id="1280523"/>
    <lineage>
        <taxon>Eukaryota</taxon>
        <taxon>Fungi</taxon>
        <taxon>Dikarya</taxon>
        <taxon>Ascomycota</taxon>
        <taxon>Pezizomycotina</taxon>
        <taxon>Sordariomycetes</taxon>
        <taxon>Hypocreomycetidae</taxon>
        <taxon>Hypocreales</taxon>
        <taxon>Stachybotryaceae</taxon>
        <taxon>Stachybotrys</taxon>
    </lineage>
</organism>
<keyword evidence="4" id="KW-1185">Reference proteome</keyword>
<dbReference type="EMBL" id="KL647490">
    <property type="protein sequence ID" value="KEY74756.1"/>
    <property type="molecule type" value="Genomic_DNA"/>
</dbReference>
<protein>
    <recommendedName>
        <fullName evidence="5">Peptidase M20 dimerisation domain-containing protein</fullName>
    </recommendedName>
</protein>
<dbReference type="PANTHER" id="PTHR32494:SF5">
    <property type="entry name" value="ALLANTOATE AMIDOHYDROLASE"/>
    <property type="match status" value="1"/>
</dbReference>
<comment type="similarity">
    <text evidence="1">Belongs to the peptidase M20A family.</text>
</comment>
<reference evidence="3 4" key="1">
    <citation type="journal article" date="2014" name="BMC Genomics">
        <title>Comparative genome sequencing reveals chemotype-specific gene clusters in the toxigenic black mold Stachybotrys.</title>
        <authorList>
            <person name="Semeiks J."/>
            <person name="Borek D."/>
            <person name="Otwinowski Z."/>
            <person name="Grishin N.V."/>
        </authorList>
    </citation>
    <scope>NUCLEOTIDE SEQUENCE [LARGE SCALE GENOMIC DNA]</scope>
    <source>
        <strain evidence="4">CBS 109288 / IBT 7711</strain>
    </source>
</reference>
<dbReference type="InterPro" id="IPR002933">
    <property type="entry name" value="Peptidase_M20"/>
</dbReference>
<evidence type="ECO:0008006" key="5">
    <source>
        <dbReference type="Google" id="ProtNLM"/>
    </source>
</evidence>
<evidence type="ECO:0000256" key="2">
    <source>
        <dbReference type="ARBA" id="ARBA00022801"/>
    </source>
</evidence>
<proteinExistence type="inferred from homology"/>
<name>A0A084BB27_STACB</name>
<sequence length="448" mass="48621">MGSLGSEVSVVTPKLVQELPLHYVKLATDAKRMIETLEESCTWGSTSDGGMNRLTLNDDDLQVRQWFIQETKKYGCDIKIDQMGNIFAIRPGQNNDIPPIGIGSHLDTQPTGGKYDGILGVTCGIEVLKTIHDSNVTTYAPLAVINWTNEEGARFPPAMLASGVWGGAFTTEYGHSRPDLNDPSTTLGRELQRIGFLGDVPCSYEANPLSAHFEVHIEQGPILDAAESAVGIVKGIQSIRWCHVDVVGREAHTGTTPMDRRSDTLLGAAKMIVVANDLVTKGPLAARGARATISVINSLPQSINTISGKVRMGLDMRAPLDADVEALEALCRAEFAAICDEHGLTLAFDRFWNSPALHFEPTMVQCVRESARGVGCAMELVSGAGHDSAYTSRKVPTAMIFTRCRDGVSHNPAEYTRPEDCTTSAQVLLGAYLRYDDYLRRTNEAGKL</sequence>
<dbReference type="PIRSF" id="PIRSF001235">
    <property type="entry name" value="Amidase_carbamoylase"/>
    <property type="match status" value="1"/>
</dbReference>